<sequence length="281" mass="30107">MEQGVCTIHAKLSAVGITDVGSVRTLNEDSIAVEAELGLLVVADGMGGHDAGEVASKMVINTLISYLQEEEEDATIVMPASANPLPASANPLDEEEEEITLKSLPDPNLARMREAVHYANQQLSQLNRSRGYDEGTGMGSTVVGYWQAEAGVPGVVFHVGDSRLYLFRDGDLRQITRDHSMYEQWKAFGSNGQPPAKNILTQAMGPVSQISPDILSLVLQPHDVMLLCSDGLSGMVSDQVIADLLFDVTQENLAEQGKQLIELAKLGGGKDNVSIVLAVAH</sequence>
<dbReference type="Gene3D" id="3.60.40.10">
    <property type="entry name" value="PPM-type phosphatase domain"/>
    <property type="match status" value="1"/>
</dbReference>
<dbReference type="InterPro" id="IPR036457">
    <property type="entry name" value="PPM-type-like_dom_sf"/>
</dbReference>
<feature type="domain" description="PPM-type phosphatase" evidence="1">
    <location>
        <begin position="14"/>
        <end position="280"/>
    </location>
</feature>
<dbReference type="InterPro" id="IPR015655">
    <property type="entry name" value="PP2C"/>
</dbReference>
<proteinExistence type="predicted"/>
<dbReference type="PANTHER" id="PTHR47992">
    <property type="entry name" value="PROTEIN PHOSPHATASE"/>
    <property type="match status" value="1"/>
</dbReference>
<protein>
    <recommendedName>
        <fullName evidence="1">PPM-type phosphatase domain-containing protein</fullName>
    </recommendedName>
</protein>
<gene>
    <name evidence="2" type="ORF">MAGMO_2471</name>
</gene>
<dbReference type="SUPFAM" id="SSF81606">
    <property type="entry name" value="PP2C-like"/>
    <property type="match status" value="1"/>
</dbReference>
<dbReference type="SMART" id="SM00331">
    <property type="entry name" value="PP2C_SIG"/>
    <property type="match status" value="1"/>
</dbReference>
<evidence type="ECO:0000259" key="1">
    <source>
        <dbReference type="PROSITE" id="PS51746"/>
    </source>
</evidence>
<organism evidence="2">
    <name type="scientific">Magnetococcus massalia (strain MO-1)</name>
    <dbReference type="NCBI Taxonomy" id="451514"/>
    <lineage>
        <taxon>Bacteria</taxon>
        <taxon>Pseudomonadati</taxon>
        <taxon>Pseudomonadota</taxon>
        <taxon>Magnetococcia</taxon>
        <taxon>Magnetococcales</taxon>
        <taxon>Magnetococcaceae</taxon>
        <taxon>Magnetococcus</taxon>
    </lineage>
</organism>
<evidence type="ECO:0000313" key="2">
    <source>
        <dbReference type="EMBL" id="CRH06628.1"/>
    </source>
</evidence>
<dbReference type="CDD" id="cd00143">
    <property type="entry name" value="PP2Cc"/>
    <property type="match status" value="1"/>
</dbReference>
<dbReference type="PROSITE" id="PS51746">
    <property type="entry name" value="PPM_2"/>
    <property type="match status" value="1"/>
</dbReference>
<accession>A0A1S7LJ37</accession>
<dbReference type="EMBL" id="LO017727">
    <property type="protein sequence ID" value="CRH06628.1"/>
    <property type="molecule type" value="Genomic_DNA"/>
</dbReference>
<dbReference type="AlphaFoldDB" id="A0A1S7LJ37"/>
<dbReference type="Pfam" id="PF13672">
    <property type="entry name" value="PP2C_2"/>
    <property type="match status" value="1"/>
</dbReference>
<dbReference type="GO" id="GO:0004722">
    <property type="term" value="F:protein serine/threonine phosphatase activity"/>
    <property type="evidence" value="ECO:0007669"/>
    <property type="project" value="InterPro"/>
</dbReference>
<dbReference type="InterPro" id="IPR001932">
    <property type="entry name" value="PPM-type_phosphatase-like_dom"/>
</dbReference>
<dbReference type="SMART" id="SM00332">
    <property type="entry name" value="PP2Cc"/>
    <property type="match status" value="1"/>
</dbReference>
<name>A0A1S7LJ37_MAGMO</name>
<reference evidence="2" key="1">
    <citation type="submission" date="2015-04" db="EMBL/GenBank/DDBJ databases">
        <authorList>
            <person name="Syromyatnikov M.Y."/>
            <person name="Popov V.N."/>
        </authorList>
    </citation>
    <scope>NUCLEOTIDE SEQUENCE</scope>
    <source>
        <strain evidence="2">MO-1</strain>
    </source>
</reference>